<reference evidence="1" key="1">
    <citation type="journal article" date="2015" name="Nature">
        <title>Complex archaea that bridge the gap between prokaryotes and eukaryotes.</title>
        <authorList>
            <person name="Spang A."/>
            <person name="Saw J.H."/>
            <person name="Jorgensen S.L."/>
            <person name="Zaremba-Niedzwiedzka K."/>
            <person name="Martijn J."/>
            <person name="Lind A.E."/>
            <person name="van Eijk R."/>
            <person name="Schleper C."/>
            <person name="Guy L."/>
            <person name="Ettema T.J."/>
        </authorList>
    </citation>
    <scope>NUCLEOTIDE SEQUENCE</scope>
</reference>
<sequence length="95" mass="9634">MAKEGIAVAVGAKTVAAAGTPEALTTREIECSAVVIAAETTNTGVIYIVDETTDGNNFPTDGLAAGETITLPVTDPRKIRIDASVSTDGVSWLAA</sequence>
<comment type="caution">
    <text evidence="1">The sequence shown here is derived from an EMBL/GenBank/DDBJ whole genome shotgun (WGS) entry which is preliminary data.</text>
</comment>
<protein>
    <submittedName>
        <fullName evidence="1">Uncharacterized protein</fullName>
    </submittedName>
</protein>
<accession>A0A0F9VZE1</accession>
<evidence type="ECO:0000313" key="1">
    <source>
        <dbReference type="EMBL" id="KKN71173.1"/>
    </source>
</evidence>
<name>A0A0F9VZE1_9ZZZZ</name>
<gene>
    <name evidence="1" type="ORF">LCGC14_0423360</name>
</gene>
<proteinExistence type="predicted"/>
<dbReference type="EMBL" id="LAZR01000388">
    <property type="protein sequence ID" value="KKN71173.1"/>
    <property type="molecule type" value="Genomic_DNA"/>
</dbReference>
<organism evidence="1">
    <name type="scientific">marine sediment metagenome</name>
    <dbReference type="NCBI Taxonomy" id="412755"/>
    <lineage>
        <taxon>unclassified sequences</taxon>
        <taxon>metagenomes</taxon>
        <taxon>ecological metagenomes</taxon>
    </lineage>
</organism>
<dbReference type="AlphaFoldDB" id="A0A0F9VZE1"/>